<dbReference type="Pfam" id="PF23635">
    <property type="entry name" value="Beta-prop_AT5G49610-like"/>
    <property type="match status" value="1"/>
</dbReference>
<protein>
    <recommendedName>
        <fullName evidence="1">F-box protein AT5G49610-like beta-propeller domain-containing protein</fullName>
    </recommendedName>
</protein>
<dbReference type="PANTHER" id="PTHR35546">
    <property type="entry name" value="F-BOX PROTEIN INTERACTION DOMAIN PROTEIN-RELATED"/>
    <property type="match status" value="1"/>
</dbReference>
<dbReference type="AlphaFoldDB" id="A0AAV5KTV4"/>
<evidence type="ECO:0000313" key="2">
    <source>
        <dbReference type="EMBL" id="GKV27905.1"/>
    </source>
</evidence>
<dbReference type="InterPro" id="IPR055290">
    <property type="entry name" value="At3g26010-like"/>
</dbReference>
<reference evidence="2 3" key="1">
    <citation type="journal article" date="2021" name="Commun. Biol.">
        <title>The genome of Shorea leprosula (Dipterocarpaceae) highlights the ecological relevance of drought in aseasonal tropical rainforests.</title>
        <authorList>
            <person name="Ng K.K.S."/>
            <person name="Kobayashi M.J."/>
            <person name="Fawcett J.A."/>
            <person name="Hatakeyama M."/>
            <person name="Paape T."/>
            <person name="Ng C.H."/>
            <person name="Ang C.C."/>
            <person name="Tnah L.H."/>
            <person name="Lee C.T."/>
            <person name="Nishiyama T."/>
            <person name="Sese J."/>
            <person name="O'Brien M.J."/>
            <person name="Copetti D."/>
            <person name="Mohd Noor M.I."/>
            <person name="Ong R.C."/>
            <person name="Putra M."/>
            <person name="Sireger I.Z."/>
            <person name="Indrioko S."/>
            <person name="Kosugi Y."/>
            <person name="Izuno A."/>
            <person name="Isagi Y."/>
            <person name="Lee S.L."/>
            <person name="Shimizu K.K."/>
        </authorList>
    </citation>
    <scope>NUCLEOTIDE SEQUENCE [LARGE SCALE GENOMIC DNA]</scope>
    <source>
        <strain evidence="2">214</strain>
    </source>
</reference>
<organism evidence="2 3">
    <name type="scientific">Rubroshorea leprosula</name>
    <dbReference type="NCBI Taxonomy" id="152421"/>
    <lineage>
        <taxon>Eukaryota</taxon>
        <taxon>Viridiplantae</taxon>
        <taxon>Streptophyta</taxon>
        <taxon>Embryophyta</taxon>
        <taxon>Tracheophyta</taxon>
        <taxon>Spermatophyta</taxon>
        <taxon>Magnoliopsida</taxon>
        <taxon>eudicotyledons</taxon>
        <taxon>Gunneridae</taxon>
        <taxon>Pentapetalae</taxon>
        <taxon>rosids</taxon>
        <taxon>malvids</taxon>
        <taxon>Malvales</taxon>
        <taxon>Dipterocarpaceae</taxon>
        <taxon>Rubroshorea</taxon>
    </lineage>
</organism>
<dbReference type="SUPFAM" id="SSF63829">
    <property type="entry name" value="Calcium-dependent phosphotriesterase"/>
    <property type="match status" value="1"/>
</dbReference>
<dbReference type="EMBL" id="BPVZ01000077">
    <property type="protein sequence ID" value="GKV27905.1"/>
    <property type="molecule type" value="Genomic_DNA"/>
</dbReference>
<comment type="caution">
    <text evidence="2">The sequence shown here is derived from an EMBL/GenBank/DDBJ whole genome shotgun (WGS) entry which is preliminary data.</text>
</comment>
<proteinExistence type="predicted"/>
<accession>A0AAV5KTV4</accession>
<name>A0AAV5KTV4_9ROSI</name>
<keyword evidence="3" id="KW-1185">Reference proteome</keyword>
<dbReference type="InterPro" id="IPR056594">
    <property type="entry name" value="AT5G49610-like_b-prop"/>
</dbReference>
<sequence length="189" mass="21795">MTLETTVKVATWTKRCVYLNGGLYMLSHSKHLLYFDLNELNAHATELPEKDKTDVWGFIGVSRGCLYYSNHDGSTLFVWALQVHHKMSIWILKQTIRINDFVKDCYSGIWRIVEKPSWFKPYALDPNSEVIFIGVNRGVFRYNPDNKTLELVYSVTPDEGIFTGDCAVFTYTPCLVNLKDCRHVPYVLG</sequence>
<evidence type="ECO:0000313" key="3">
    <source>
        <dbReference type="Proteomes" id="UP001054252"/>
    </source>
</evidence>
<dbReference type="Proteomes" id="UP001054252">
    <property type="component" value="Unassembled WGS sequence"/>
</dbReference>
<feature type="domain" description="F-box protein AT5G49610-like beta-propeller" evidence="1">
    <location>
        <begin position="10"/>
        <end position="162"/>
    </location>
</feature>
<evidence type="ECO:0000259" key="1">
    <source>
        <dbReference type="Pfam" id="PF23635"/>
    </source>
</evidence>
<gene>
    <name evidence="2" type="ORF">SLEP1_g37023</name>
</gene>